<proteinExistence type="predicted"/>
<dbReference type="Proteomes" id="UP001255601">
    <property type="component" value="Unassembled WGS sequence"/>
</dbReference>
<dbReference type="InterPro" id="IPR041685">
    <property type="entry name" value="AAA_GajA/Old/RecF-like"/>
</dbReference>
<sequence length="660" mass="74235">MELETVRIKNFRSVEDSGEFTVEHLTCLVGKNEAGKTAVLQAIAGLNPHPATPFEYELERDYPKRYLARYSERHGGDDAVVVRSVWKLTEEEISDLKREFGSKSVTGDTITVSRFYNSHGTHWSLPIDEEKAIEFVISQQGFSAAEKSQVGSPSTTGELIAKLTELTANSKHKALFDLVDAYPRKSIISRARAILEPHFPQFMYFSNYDRMNAMVHLPSLNKRAADETLFSHDQYRGDRLFREFLEYSGLTLSDILGTTTFESFNAKLQAASNVLTEEILEYWTQNQDIEIRVSVTEGLPDDPAPFNSGAVGRARIYNLLHKADTSFSERSAGFTWFFSFLIKFDRVKKDATGKVFLLLDEPGLTLHGLAQSDLLRYFTEKLEPHHQIIYSTHSPFMVPHDNIMASRIVEDLVVVDERGRRTPTGTMVREDVLKADKDSVFPLQGALGYSLTQSLFLGKHTILVEGPGDILYLQALSAELLRRQRIGLNPKWVMCPAGGIDKIQSFVSLFAGNSLDVIALSDYTKKDRTKLENLRKSEIIKDGGVLSIADFVTQEEADIEDLFDPRLFCTVLNGTYELKGGQEIDPDKLNAADENTERQVKKAEAYFKVLAEPTPLYNHFTPASWLMLHPETLTGDAEPILVTLERAEILFKALNGLLGK</sequence>
<protein>
    <submittedName>
        <fullName evidence="2">ATP-dependent endonuclease of OLD family</fullName>
    </submittedName>
</protein>
<name>A0AAJ2BCW5_9HYPH</name>
<comment type="caution">
    <text evidence="2">The sequence shown here is derived from an EMBL/GenBank/DDBJ whole genome shotgun (WGS) entry which is preliminary data.</text>
</comment>
<organism evidence="2 3">
    <name type="scientific">Agrobacterium larrymoorei</name>
    <dbReference type="NCBI Taxonomy" id="160699"/>
    <lineage>
        <taxon>Bacteria</taxon>
        <taxon>Pseudomonadati</taxon>
        <taxon>Pseudomonadota</taxon>
        <taxon>Alphaproteobacteria</taxon>
        <taxon>Hyphomicrobiales</taxon>
        <taxon>Rhizobiaceae</taxon>
        <taxon>Rhizobium/Agrobacterium group</taxon>
        <taxon>Agrobacterium</taxon>
    </lineage>
</organism>
<dbReference type="AlphaFoldDB" id="A0AAJ2BCW5"/>
<keyword evidence="2" id="KW-0255">Endonuclease</keyword>
<accession>A0AAJ2BCW5</accession>
<dbReference type="Gene3D" id="3.40.50.300">
    <property type="entry name" value="P-loop containing nucleotide triphosphate hydrolases"/>
    <property type="match status" value="1"/>
</dbReference>
<dbReference type="Pfam" id="PF13175">
    <property type="entry name" value="AAA_15"/>
    <property type="match status" value="1"/>
</dbReference>
<dbReference type="PANTHER" id="PTHR43581:SF4">
    <property type="entry name" value="ATP_GTP PHOSPHATASE"/>
    <property type="match status" value="1"/>
</dbReference>
<reference evidence="2" key="1">
    <citation type="submission" date="2023-08" db="EMBL/GenBank/DDBJ databases">
        <title>Functional and genomic diversity of the sorghum phyllosphere microbiome.</title>
        <authorList>
            <person name="Shade A."/>
        </authorList>
    </citation>
    <scope>NUCLEOTIDE SEQUENCE</scope>
    <source>
        <strain evidence="2">SORGH_AS_0974</strain>
    </source>
</reference>
<dbReference type="GO" id="GO:0004519">
    <property type="term" value="F:endonuclease activity"/>
    <property type="evidence" value="ECO:0007669"/>
    <property type="project" value="UniProtKB-KW"/>
</dbReference>
<evidence type="ECO:0000313" key="2">
    <source>
        <dbReference type="EMBL" id="MDR6104235.1"/>
    </source>
</evidence>
<dbReference type="PANTHER" id="PTHR43581">
    <property type="entry name" value="ATP/GTP PHOSPHATASE"/>
    <property type="match status" value="1"/>
</dbReference>
<keyword evidence="2" id="KW-0540">Nuclease</keyword>
<dbReference type="InterPro" id="IPR051396">
    <property type="entry name" value="Bact_Antivir_Def_Nuclease"/>
</dbReference>
<dbReference type="SUPFAM" id="SSF52540">
    <property type="entry name" value="P-loop containing nucleoside triphosphate hydrolases"/>
    <property type="match status" value="1"/>
</dbReference>
<dbReference type="RefSeq" id="WP_309772404.1">
    <property type="nucleotide sequence ID" value="NZ_JAVIZC010000003.1"/>
</dbReference>
<evidence type="ECO:0000259" key="1">
    <source>
        <dbReference type="Pfam" id="PF13175"/>
    </source>
</evidence>
<keyword evidence="2" id="KW-0378">Hydrolase</keyword>
<feature type="domain" description="Endonuclease GajA/Old nuclease/RecF-like AAA" evidence="1">
    <location>
        <begin position="1"/>
        <end position="44"/>
    </location>
</feature>
<dbReference type="InterPro" id="IPR027417">
    <property type="entry name" value="P-loop_NTPase"/>
</dbReference>
<gene>
    <name evidence="2" type="ORF">QE369_004432</name>
</gene>
<dbReference type="EMBL" id="JAVIZC010000003">
    <property type="protein sequence ID" value="MDR6104235.1"/>
    <property type="molecule type" value="Genomic_DNA"/>
</dbReference>
<evidence type="ECO:0000313" key="3">
    <source>
        <dbReference type="Proteomes" id="UP001255601"/>
    </source>
</evidence>